<dbReference type="RefSeq" id="WP_327969333.1">
    <property type="nucleotide sequence ID" value="NZ_JARMQG010000287.1"/>
</dbReference>
<sequence length="79" mass="9328">MNPEIRNYMYHHYGTGYMLSPFYGTHMGYGYPPYGMGFYPSYNPYYHQLDHYMIHLMDHQINYPMAGAYFAEPLGGPAR</sequence>
<evidence type="ECO:0008006" key="3">
    <source>
        <dbReference type="Google" id="ProtNLM"/>
    </source>
</evidence>
<name>A0ABU6NDX0_9BACI</name>
<evidence type="ECO:0000313" key="1">
    <source>
        <dbReference type="EMBL" id="MED3564214.1"/>
    </source>
</evidence>
<evidence type="ECO:0000313" key="2">
    <source>
        <dbReference type="Proteomes" id="UP001330749"/>
    </source>
</evidence>
<protein>
    <recommendedName>
        <fullName evidence="3">Spore coat protein</fullName>
    </recommendedName>
</protein>
<reference evidence="1 2" key="1">
    <citation type="submission" date="2023-03" db="EMBL/GenBank/DDBJ databases">
        <title>Bacillus Genome Sequencing.</title>
        <authorList>
            <person name="Dunlap C."/>
        </authorList>
    </citation>
    <scope>NUCLEOTIDE SEQUENCE [LARGE SCALE GENOMIC DNA]</scope>
    <source>
        <strain evidence="1 2">B-14544</strain>
    </source>
</reference>
<gene>
    <name evidence="1" type="ORF">P4447_17495</name>
</gene>
<organism evidence="1 2">
    <name type="scientific">Bacillus xiapuensis</name>
    <dbReference type="NCBI Taxonomy" id="2014075"/>
    <lineage>
        <taxon>Bacteria</taxon>
        <taxon>Bacillati</taxon>
        <taxon>Bacillota</taxon>
        <taxon>Bacilli</taxon>
        <taxon>Bacillales</taxon>
        <taxon>Bacillaceae</taxon>
        <taxon>Bacillus</taxon>
    </lineage>
</organism>
<keyword evidence="2" id="KW-1185">Reference proteome</keyword>
<dbReference type="EMBL" id="JARMQG010000287">
    <property type="protein sequence ID" value="MED3564214.1"/>
    <property type="molecule type" value="Genomic_DNA"/>
</dbReference>
<comment type="caution">
    <text evidence="1">The sequence shown here is derived from an EMBL/GenBank/DDBJ whole genome shotgun (WGS) entry which is preliminary data.</text>
</comment>
<proteinExistence type="predicted"/>
<accession>A0ABU6NDX0</accession>
<dbReference type="Proteomes" id="UP001330749">
    <property type="component" value="Unassembled WGS sequence"/>
</dbReference>